<dbReference type="Pfam" id="PF07699">
    <property type="entry name" value="Ephrin_rec_like"/>
    <property type="match status" value="2"/>
</dbReference>
<dbReference type="GeneID" id="111253825"/>
<keyword evidence="1" id="KW-0472">Membrane</keyword>
<dbReference type="Gene3D" id="2.10.50.10">
    <property type="entry name" value="Tumor Necrosis Factor Receptor, subunit A, domain 2"/>
    <property type="match status" value="2"/>
</dbReference>
<dbReference type="InterPro" id="IPR009030">
    <property type="entry name" value="Growth_fac_rcpt_cys_sf"/>
</dbReference>
<dbReference type="PANTHER" id="PTHR46967">
    <property type="entry name" value="INSULIN-LIKE GROWTH FACTOR BINDING PROTEIN,N-TERMINAL"/>
    <property type="match status" value="1"/>
</dbReference>
<feature type="domain" description="Tyrosine-protein kinase ephrin type A/B receptor-like" evidence="3">
    <location>
        <begin position="130"/>
        <end position="172"/>
    </location>
</feature>
<evidence type="ECO:0000256" key="2">
    <source>
        <dbReference type="SAM" id="SignalP"/>
    </source>
</evidence>
<evidence type="ECO:0000313" key="4">
    <source>
        <dbReference type="EnsemblMetazoa" id="XP_022669629"/>
    </source>
</evidence>
<feature type="transmembrane region" description="Helical" evidence="1">
    <location>
        <begin position="222"/>
        <end position="246"/>
    </location>
</feature>
<dbReference type="AlphaFoldDB" id="A0A7M7KTI4"/>
<feature type="domain" description="Tyrosine-protein kinase ephrin type A/B receptor-like" evidence="3">
    <location>
        <begin position="60"/>
        <end position="99"/>
    </location>
</feature>
<dbReference type="Proteomes" id="UP000594260">
    <property type="component" value="Unplaced"/>
</dbReference>
<dbReference type="OrthoDB" id="439917at2759"/>
<feature type="signal peptide" evidence="2">
    <location>
        <begin position="1"/>
        <end position="17"/>
    </location>
</feature>
<dbReference type="EnsemblMetazoa" id="XM_022813894">
    <property type="protein sequence ID" value="XP_022669629"/>
    <property type="gene ID" value="LOC111253825"/>
</dbReference>
<evidence type="ECO:0000313" key="5">
    <source>
        <dbReference type="Proteomes" id="UP000594260"/>
    </source>
</evidence>
<protein>
    <recommendedName>
        <fullName evidence="3">Tyrosine-protein kinase ephrin type A/B receptor-like domain-containing protein</fullName>
    </recommendedName>
</protein>
<reference evidence="4" key="1">
    <citation type="submission" date="2021-01" db="UniProtKB">
        <authorList>
            <consortium name="EnsemblMetazoa"/>
        </authorList>
    </citation>
    <scope>IDENTIFICATION</scope>
</reference>
<feature type="chain" id="PRO_5029879388" description="Tyrosine-protein kinase ephrin type A/B receptor-like domain-containing protein" evidence="2">
    <location>
        <begin position="18"/>
        <end position="277"/>
    </location>
</feature>
<name>A0A7M7KTI4_VARDE</name>
<dbReference type="OMA" id="CKKCELG"/>
<keyword evidence="5" id="KW-1185">Reference proteome</keyword>
<proteinExistence type="predicted"/>
<keyword evidence="1" id="KW-0812">Transmembrane</keyword>
<dbReference type="InParanoid" id="A0A7M7KTI4"/>
<accession>A0A7M7KTI4</accession>
<evidence type="ECO:0000256" key="1">
    <source>
        <dbReference type="SAM" id="Phobius"/>
    </source>
</evidence>
<keyword evidence="1" id="KW-1133">Transmembrane helix</keyword>
<keyword evidence="2" id="KW-0732">Signal</keyword>
<dbReference type="PANTHER" id="PTHR46967:SF2">
    <property type="entry name" value="SUSHI, VON WILLEBRAND FACTOR TYPE A, EGF AND PENTRAXIN DOMAIN-CONTAINING PROTEIN 1-LIKE"/>
    <property type="match status" value="1"/>
</dbReference>
<dbReference type="RefSeq" id="XP_022669629.1">
    <property type="nucleotide sequence ID" value="XM_022813894.1"/>
</dbReference>
<dbReference type="SUPFAM" id="SSF57184">
    <property type="entry name" value="Growth factor receptor domain"/>
    <property type="match status" value="1"/>
</dbReference>
<dbReference type="KEGG" id="vde:111253825"/>
<sequence length="277" mass="29627">MWPAFVFCVAFYSGALALDRLIPSPKQARHCVNRTCGMCPAGTYAGDDCQCCMIPGYCPSSETANFCVSCPPGSFSASQGARECKRCPAGFYVKGRGATECPKCPPGTYCNTLGCTECTSCPPGTEAPVGGKFECSPCPPGTMKPHAGAGSCIRCRKGAYNVDYGSTSCSDCPAGFFCTNQWQAPIECPDDSICPEGSHRAINCRPPLFARHGYQCYLADPIIALIVSTIILSTLGGMFAIARYYVRQTRRYSVNQETASLMQAHNNSQMNSTLSGF</sequence>
<organism evidence="4 5">
    <name type="scientific">Varroa destructor</name>
    <name type="common">Honeybee mite</name>
    <dbReference type="NCBI Taxonomy" id="109461"/>
    <lineage>
        <taxon>Eukaryota</taxon>
        <taxon>Metazoa</taxon>
        <taxon>Ecdysozoa</taxon>
        <taxon>Arthropoda</taxon>
        <taxon>Chelicerata</taxon>
        <taxon>Arachnida</taxon>
        <taxon>Acari</taxon>
        <taxon>Parasitiformes</taxon>
        <taxon>Mesostigmata</taxon>
        <taxon>Gamasina</taxon>
        <taxon>Dermanyssoidea</taxon>
        <taxon>Varroidae</taxon>
        <taxon>Varroa</taxon>
    </lineage>
</organism>
<evidence type="ECO:0000259" key="3">
    <source>
        <dbReference type="Pfam" id="PF07699"/>
    </source>
</evidence>
<dbReference type="SMART" id="SM01411">
    <property type="entry name" value="Ephrin_rec_like"/>
    <property type="match status" value="3"/>
</dbReference>
<dbReference type="InterPro" id="IPR011641">
    <property type="entry name" value="Tyr-kin_ephrin_A/B_rcpt-like"/>
</dbReference>